<reference evidence="4 5" key="1">
    <citation type="journal article" date="2012" name="BMC Genomics">
        <title>Complete genome sequence of Saccharothrix espanaensis DSM 44229T and comparison to the other completely sequenced Pseudonocardiaceae.</title>
        <authorList>
            <person name="Strobel T."/>
            <person name="Al-Dilaimi A."/>
            <person name="Blom J."/>
            <person name="Gessner A."/>
            <person name="Kalinowski J."/>
            <person name="Luzhetska M."/>
            <person name="Puhler A."/>
            <person name="Szczepanowski R."/>
            <person name="Bechthold A."/>
            <person name="Ruckert C."/>
        </authorList>
    </citation>
    <scope>NUCLEOTIDE SEQUENCE [LARGE SCALE GENOMIC DNA]</scope>
    <source>
        <strain evidence="5">ATCC 51144 / DSM 44229 / JCM 9112 / NBRC 15066 / NRRL 15764</strain>
    </source>
</reference>
<dbReference type="BioCyc" id="SESP1179773:BN6_RS42270-MONOMER"/>
<dbReference type="RefSeq" id="WP_015102162.1">
    <property type="nucleotide sequence ID" value="NC_019673.1"/>
</dbReference>
<dbReference type="OrthoDB" id="4577859at2"/>
<dbReference type="Pfam" id="PF08241">
    <property type="entry name" value="Methyltransf_11"/>
    <property type="match status" value="1"/>
</dbReference>
<keyword evidence="5" id="KW-1185">Reference proteome</keyword>
<gene>
    <name evidence="4" type="ordered locus">BN6_47750</name>
</gene>
<organism evidence="4 5">
    <name type="scientific">Saccharothrix espanaensis (strain ATCC 51144 / DSM 44229 / JCM 9112 / NBRC 15066 / NRRL 15764)</name>
    <dbReference type="NCBI Taxonomy" id="1179773"/>
    <lineage>
        <taxon>Bacteria</taxon>
        <taxon>Bacillati</taxon>
        <taxon>Actinomycetota</taxon>
        <taxon>Actinomycetes</taxon>
        <taxon>Pseudonocardiales</taxon>
        <taxon>Pseudonocardiaceae</taxon>
        <taxon>Saccharothrix</taxon>
    </lineage>
</organism>
<accession>K0JW49</accession>
<dbReference type="SUPFAM" id="SSF53335">
    <property type="entry name" value="S-adenosyl-L-methionine-dependent methyltransferases"/>
    <property type="match status" value="1"/>
</dbReference>
<dbReference type="Gene3D" id="3.40.50.150">
    <property type="entry name" value="Vaccinia Virus protein VP39"/>
    <property type="match status" value="1"/>
</dbReference>
<dbReference type="Proteomes" id="UP000006281">
    <property type="component" value="Chromosome"/>
</dbReference>
<dbReference type="InterPro" id="IPR025282">
    <property type="entry name" value="DUF4214"/>
</dbReference>
<name>K0JW49_SACES</name>
<dbReference type="InterPro" id="IPR013216">
    <property type="entry name" value="Methyltransf_11"/>
</dbReference>
<protein>
    <submittedName>
        <fullName evidence="4">Uncharacterized protein</fullName>
    </submittedName>
</protein>
<feature type="region of interest" description="Disordered" evidence="1">
    <location>
        <begin position="79"/>
        <end position="106"/>
    </location>
</feature>
<proteinExistence type="predicted"/>
<feature type="domain" description="DUF4214" evidence="3">
    <location>
        <begin position="33"/>
        <end position="80"/>
    </location>
</feature>
<feature type="compositionally biased region" description="Acidic residues" evidence="1">
    <location>
        <begin position="84"/>
        <end position="106"/>
    </location>
</feature>
<dbReference type="HOGENOM" id="CLU_042035_0_0_11"/>
<evidence type="ECO:0000313" key="5">
    <source>
        <dbReference type="Proteomes" id="UP000006281"/>
    </source>
</evidence>
<feature type="region of interest" description="Disordered" evidence="1">
    <location>
        <begin position="1"/>
        <end position="31"/>
    </location>
</feature>
<dbReference type="Pfam" id="PF13946">
    <property type="entry name" value="DUF4214"/>
    <property type="match status" value="1"/>
</dbReference>
<dbReference type="EMBL" id="HE804045">
    <property type="protein sequence ID" value="CCH32050.1"/>
    <property type="molecule type" value="Genomic_DNA"/>
</dbReference>
<dbReference type="AlphaFoldDB" id="K0JW49"/>
<dbReference type="PATRIC" id="fig|1179773.3.peg.4784"/>
<dbReference type="CDD" id="cd02440">
    <property type="entry name" value="AdoMet_MTases"/>
    <property type="match status" value="1"/>
</dbReference>
<evidence type="ECO:0000259" key="3">
    <source>
        <dbReference type="Pfam" id="PF13946"/>
    </source>
</evidence>
<dbReference type="KEGG" id="sesp:BN6_47750"/>
<sequence>MHSERDGSPVTDSADPVTETQESGQPEDWPAVVDRAYRLILGRPGDPDGVAHFVTALGSGGATVADVCASLASSAEFAQRLEPDPEPEPDAEQDAPEAGDDEVAEPDPDLIDVAEMIANVTLEELSERAEGYFRAVAEPDVLLTKPFREVGDAADLLTTFGQVLRGLRPYPGMRVLDFGAGTCWTSRYLTRLGCRVVALDVSPTALDLGRRLFAEQPVPGAHHEPEFLVFDGRRIDLPDASVDRILSFDAFHHVPNPAEVLQEMARVLRPGGIAAFAEPGDRHSIQPQSQYEMRHYGVIENDVVIEDVWEWARDAGFVDLRLCPVDTAPSWVDIPTFRAVVAGGEEGDHFVALTRAAIDGRRMFVLRVAGEQAPDSREQQGLTAGLAVDDVALTAAGDTTVLTGTCRIRNTGSRVWLPAATGFGGVSLGVRLRQADLTTRDLERLALSDSPIEPGEEVALPVRVEIPTGPERPVSVEFDLVSERVCWFSLNGSPVVRLPLTP</sequence>
<evidence type="ECO:0000313" key="4">
    <source>
        <dbReference type="EMBL" id="CCH32050.1"/>
    </source>
</evidence>
<feature type="domain" description="Methyltransferase type 11" evidence="2">
    <location>
        <begin position="176"/>
        <end position="276"/>
    </location>
</feature>
<evidence type="ECO:0000259" key="2">
    <source>
        <dbReference type="Pfam" id="PF08241"/>
    </source>
</evidence>
<evidence type="ECO:0000256" key="1">
    <source>
        <dbReference type="SAM" id="MobiDB-lite"/>
    </source>
</evidence>
<dbReference type="eggNOG" id="COG2226">
    <property type="taxonomic scope" value="Bacteria"/>
</dbReference>
<dbReference type="GO" id="GO:0008757">
    <property type="term" value="F:S-adenosylmethionine-dependent methyltransferase activity"/>
    <property type="evidence" value="ECO:0007669"/>
    <property type="project" value="InterPro"/>
</dbReference>
<dbReference type="InterPro" id="IPR029063">
    <property type="entry name" value="SAM-dependent_MTases_sf"/>
</dbReference>
<dbReference type="PANTHER" id="PTHR43591">
    <property type="entry name" value="METHYLTRANSFERASE"/>
    <property type="match status" value="1"/>
</dbReference>